<comment type="caution">
    <text evidence="2">The sequence shown here is derived from an EMBL/GenBank/DDBJ whole genome shotgun (WGS) entry which is preliminary data.</text>
</comment>
<evidence type="ECO:0000313" key="3">
    <source>
        <dbReference type="Proteomes" id="UP000031668"/>
    </source>
</evidence>
<organism evidence="2 3">
    <name type="scientific">Thelohanellus kitauei</name>
    <name type="common">Myxosporean</name>
    <dbReference type="NCBI Taxonomy" id="669202"/>
    <lineage>
        <taxon>Eukaryota</taxon>
        <taxon>Metazoa</taxon>
        <taxon>Cnidaria</taxon>
        <taxon>Myxozoa</taxon>
        <taxon>Myxosporea</taxon>
        <taxon>Bivalvulida</taxon>
        <taxon>Platysporina</taxon>
        <taxon>Myxobolidae</taxon>
        <taxon>Thelohanellus</taxon>
    </lineage>
</organism>
<proteinExistence type="predicted"/>
<keyword evidence="1" id="KW-1133">Transmembrane helix</keyword>
<gene>
    <name evidence="2" type="ORF">RF11_03196</name>
</gene>
<dbReference type="EMBL" id="JWZT01005575">
    <property type="protein sequence ID" value="KII60548.1"/>
    <property type="molecule type" value="Genomic_DNA"/>
</dbReference>
<keyword evidence="1" id="KW-0812">Transmembrane</keyword>
<sequence length="328" mass="37063">MEGLSYTVKSNNTTTTDIYPSALTKPISSTDNILFYSFNQDSNTNISMTSVYSTIIVTNLTVQNSTILKKTLGNYSNDNYSSEYLYFGSSNISDIKFNTPNSTIVKHGSSNSDHITQDNQSVTYDSLNIMRTSSIKPISNTDIFDLRSVTHGTPSSESVAINSDSFTGETVRQSIQQTQETKCYYTNDLNNKTDVADSTSTNMSQNLSTENIISSSFIDKNNITQTSTSISIDDIKKTISSRASMANQTIYSNTKYATYLNQYFQIVSKNNFAINFTKPHQMLQKEEICSSYDILWLLLVFAVTIVSLMIYTYFKLKRENVNHRMYYR</sequence>
<dbReference type="Proteomes" id="UP000031668">
    <property type="component" value="Unassembled WGS sequence"/>
</dbReference>
<name>A0A0C2I5X1_THEKT</name>
<protein>
    <submittedName>
        <fullName evidence="2">Uncharacterized protein</fullName>
    </submittedName>
</protein>
<keyword evidence="1" id="KW-0472">Membrane</keyword>
<keyword evidence="3" id="KW-1185">Reference proteome</keyword>
<evidence type="ECO:0000313" key="2">
    <source>
        <dbReference type="EMBL" id="KII60548.1"/>
    </source>
</evidence>
<evidence type="ECO:0000256" key="1">
    <source>
        <dbReference type="SAM" id="Phobius"/>
    </source>
</evidence>
<reference evidence="2 3" key="1">
    <citation type="journal article" date="2014" name="Genome Biol. Evol.">
        <title>The genome of the myxosporean Thelohanellus kitauei shows adaptations to nutrient acquisition within its fish host.</title>
        <authorList>
            <person name="Yang Y."/>
            <person name="Xiong J."/>
            <person name="Zhou Z."/>
            <person name="Huo F."/>
            <person name="Miao W."/>
            <person name="Ran C."/>
            <person name="Liu Y."/>
            <person name="Zhang J."/>
            <person name="Feng J."/>
            <person name="Wang M."/>
            <person name="Wang M."/>
            <person name="Wang L."/>
            <person name="Yao B."/>
        </authorList>
    </citation>
    <scope>NUCLEOTIDE SEQUENCE [LARGE SCALE GENOMIC DNA]</scope>
    <source>
        <strain evidence="2">Wuqing</strain>
    </source>
</reference>
<dbReference type="AlphaFoldDB" id="A0A0C2I5X1"/>
<feature type="transmembrane region" description="Helical" evidence="1">
    <location>
        <begin position="294"/>
        <end position="314"/>
    </location>
</feature>
<accession>A0A0C2I5X1</accession>